<keyword evidence="6" id="KW-1185">Reference proteome</keyword>
<organism evidence="5 6">
    <name type="scientific">Luteipulveratus halotolerans</name>
    <dbReference type="NCBI Taxonomy" id="1631356"/>
    <lineage>
        <taxon>Bacteria</taxon>
        <taxon>Bacillati</taxon>
        <taxon>Actinomycetota</taxon>
        <taxon>Actinomycetes</taxon>
        <taxon>Micrococcales</taxon>
        <taxon>Dermacoccaceae</taxon>
        <taxon>Luteipulveratus</taxon>
    </lineage>
</organism>
<dbReference type="InterPro" id="IPR052379">
    <property type="entry name" value="Type_VII_TA_RNase"/>
</dbReference>
<dbReference type="PANTHER" id="PTHR33397">
    <property type="entry name" value="UPF0331 PROTEIN YUTE"/>
    <property type="match status" value="1"/>
</dbReference>
<dbReference type="PANTHER" id="PTHR33397:SF5">
    <property type="entry name" value="RNASE YUTE-RELATED"/>
    <property type="match status" value="1"/>
</dbReference>
<evidence type="ECO:0000256" key="4">
    <source>
        <dbReference type="ARBA" id="ARBA00024207"/>
    </source>
</evidence>
<dbReference type="OrthoDB" id="3734293at2"/>
<dbReference type="PATRIC" id="fig|1631356.3.peg.3672"/>
<dbReference type="EMBL" id="LAIR01000002">
    <property type="protein sequence ID" value="KNX38672.1"/>
    <property type="molecule type" value="Genomic_DNA"/>
</dbReference>
<comment type="similarity">
    <text evidence="4">Belongs to the HepT RNase toxin family.</text>
</comment>
<dbReference type="InterPro" id="IPR037038">
    <property type="entry name" value="HepT-like_sf"/>
</dbReference>
<keyword evidence="3" id="KW-0378">Hydrolase</keyword>
<dbReference type="NCBIfam" id="NF047751">
    <property type="entry name" value="HepT_toxin"/>
    <property type="match status" value="1"/>
</dbReference>
<evidence type="ECO:0008006" key="7">
    <source>
        <dbReference type="Google" id="ProtNLM"/>
    </source>
</evidence>
<sequence length="142" mass="15783">MVDQVRVQRLLRGLSDDIAFLRRESDASPSRRADEVWLRGVKYSFITAIEAAVDVAQHISATRGWGPPSDNGDAMRVLGRNGVLDIDHADHMRRAVGFRNVLVHDYVDVDDTVVISRLGDLSDLSEFVSAIASYLTTSRDEV</sequence>
<gene>
    <name evidence="5" type="ORF">VV01_18415</name>
</gene>
<dbReference type="InterPro" id="IPR008201">
    <property type="entry name" value="HepT-like"/>
</dbReference>
<name>A0A0L6CLP1_9MICO</name>
<evidence type="ECO:0000256" key="2">
    <source>
        <dbReference type="ARBA" id="ARBA00022722"/>
    </source>
</evidence>
<dbReference type="GO" id="GO:0004540">
    <property type="term" value="F:RNA nuclease activity"/>
    <property type="evidence" value="ECO:0007669"/>
    <property type="project" value="InterPro"/>
</dbReference>
<dbReference type="RefSeq" id="WP_050671161.1">
    <property type="nucleotide sequence ID" value="NZ_LAIR01000002.1"/>
</dbReference>
<accession>A0A0L6CLP1</accession>
<proteinExistence type="inferred from homology"/>
<evidence type="ECO:0000256" key="3">
    <source>
        <dbReference type="ARBA" id="ARBA00022801"/>
    </source>
</evidence>
<keyword evidence="2" id="KW-0540">Nuclease</keyword>
<dbReference type="Proteomes" id="UP000037397">
    <property type="component" value="Unassembled WGS sequence"/>
</dbReference>
<dbReference type="Gene3D" id="1.20.120.580">
    <property type="entry name" value="bsu32300-like"/>
    <property type="match status" value="1"/>
</dbReference>
<evidence type="ECO:0000313" key="6">
    <source>
        <dbReference type="Proteomes" id="UP000037397"/>
    </source>
</evidence>
<comment type="caution">
    <text evidence="5">The sequence shown here is derived from an EMBL/GenBank/DDBJ whole genome shotgun (WGS) entry which is preliminary data.</text>
</comment>
<dbReference type="GO" id="GO:0016787">
    <property type="term" value="F:hydrolase activity"/>
    <property type="evidence" value="ECO:0007669"/>
    <property type="project" value="UniProtKB-KW"/>
</dbReference>
<keyword evidence="1" id="KW-1277">Toxin-antitoxin system</keyword>
<dbReference type="STRING" id="1631356.VV01_18415"/>
<dbReference type="AlphaFoldDB" id="A0A0L6CLP1"/>
<dbReference type="GO" id="GO:0110001">
    <property type="term" value="C:toxin-antitoxin complex"/>
    <property type="evidence" value="ECO:0007669"/>
    <property type="project" value="InterPro"/>
</dbReference>
<dbReference type="Pfam" id="PF01934">
    <property type="entry name" value="HepT-like"/>
    <property type="match status" value="1"/>
</dbReference>
<protein>
    <recommendedName>
        <fullName evidence="7">DUF86 domain-containing protein</fullName>
    </recommendedName>
</protein>
<reference evidence="6" key="1">
    <citation type="submission" date="2015-03" db="EMBL/GenBank/DDBJ databases">
        <title>Luteipulveratus halotolerans sp. nov., a novel actinobacterium (Dermacoccaceae) from Sarawak, Malaysia.</title>
        <authorList>
            <person name="Juboi H."/>
            <person name="Basik A."/>
            <person name="Shamsul S.S."/>
            <person name="Arnold P."/>
            <person name="Schmitt E.K."/>
            <person name="Sanglier J.-J."/>
            <person name="Yeo T."/>
        </authorList>
    </citation>
    <scope>NUCLEOTIDE SEQUENCE [LARGE SCALE GENOMIC DNA]</scope>
    <source>
        <strain evidence="6">C296001</strain>
    </source>
</reference>
<evidence type="ECO:0000313" key="5">
    <source>
        <dbReference type="EMBL" id="KNX38672.1"/>
    </source>
</evidence>
<evidence type="ECO:0000256" key="1">
    <source>
        <dbReference type="ARBA" id="ARBA00022649"/>
    </source>
</evidence>